<feature type="transmembrane region" description="Helical" evidence="9">
    <location>
        <begin position="12"/>
        <end position="33"/>
    </location>
</feature>
<accession>A0A090ADW5</accession>
<dbReference type="Pfam" id="PF03739">
    <property type="entry name" value="LptF_LptG"/>
    <property type="match status" value="1"/>
</dbReference>
<comment type="similarity">
    <text evidence="3">Belongs to the LptF/LptG family.</text>
</comment>
<dbReference type="NCBIfam" id="TIGR04408">
    <property type="entry name" value="LptG_lptG"/>
    <property type="match status" value="1"/>
</dbReference>
<keyword evidence="5 9" id="KW-0812">Transmembrane</keyword>
<reference evidence="10 11" key="1">
    <citation type="journal article" date="2014" name="ISME J.">
        <title>Ecophysiology of Thioploca ingrica as revealed by the complete genome sequence supplemented with proteomic evidence.</title>
        <authorList>
            <person name="Kojima H."/>
            <person name="Ogura Y."/>
            <person name="Yamamoto N."/>
            <person name="Togashi T."/>
            <person name="Mori H."/>
            <person name="Watanabe T."/>
            <person name="Nemoto F."/>
            <person name="Kurokawa K."/>
            <person name="Hayashi T."/>
            <person name="Fukui M."/>
        </authorList>
    </citation>
    <scope>NUCLEOTIDE SEQUENCE [LARGE SCALE GENOMIC DNA]</scope>
</reference>
<protein>
    <submittedName>
        <fullName evidence="10">Putative permease</fullName>
    </submittedName>
</protein>
<gene>
    <name evidence="10" type="ORF">THII_0767</name>
</gene>
<evidence type="ECO:0000256" key="2">
    <source>
        <dbReference type="ARBA" id="ARBA00004651"/>
    </source>
</evidence>
<proteinExistence type="inferred from homology"/>
<sequence>MKIVDRYITQTVLSGTLIVLFILVGLFTFFSFIDELDDIGKQRYGLQQVIQYEVLKIPQQIYDLFPSAVLLGSLLGLGILANHNELTVMRAAGLSILRIVIAVLKIGLLLTLLAMLIGEILAPLSQQYAYHNRAVAQSEHENQQIVFNNRYGFWARDGNDFINITTIFPAGGFGGIALYQFDDQQNLQTVTYARTAYYQNGQWLLKQVEKNHLQANQITREYLENTTWNAILKPELIKIVVIDPHQLSSLELYKYIQYLKHNEQQTAQYEFAFWTRLTYPLTAITMLILAIPFIFGSLRNVSVGQRTLVGALIGVGFHMLNQAAGNIGLVYGINSIFSALFPPLLFFVAALFLTQRVIF</sequence>
<evidence type="ECO:0000256" key="5">
    <source>
        <dbReference type="ARBA" id="ARBA00022692"/>
    </source>
</evidence>
<dbReference type="GO" id="GO:0015920">
    <property type="term" value="P:lipopolysaccharide transport"/>
    <property type="evidence" value="ECO:0007669"/>
    <property type="project" value="TreeGrafter"/>
</dbReference>
<keyword evidence="6 9" id="KW-1133">Transmembrane helix</keyword>
<name>A0A090ADW5_9GAMM</name>
<evidence type="ECO:0000256" key="1">
    <source>
        <dbReference type="ARBA" id="ARBA00002265"/>
    </source>
</evidence>
<keyword evidence="7 9" id="KW-0472">Membrane</keyword>
<evidence type="ECO:0000256" key="6">
    <source>
        <dbReference type="ARBA" id="ARBA00022989"/>
    </source>
</evidence>
<evidence type="ECO:0000256" key="4">
    <source>
        <dbReference type="ARBA" id="ARBA00022475"/>
    </source>
</evidence>
<evidence type="ECO:0000256" key="3">
    <source>
        <dbReference type="ARBA" id="ARBA00007725"/>
    </source>
</evidence>
<evidence type="ECO:0000256" key="9">
    <source>
        <dbReference type="SAM" id="Phobius"/>
    </source>
</evidence>
<evidence type="ECO:0000313" key="11">
    <source>
        <dbReference type="Proteomes" id="UP000031623"/>
    </source>
</evidence>
<dbReference type="GO" id="GO:0043190">
    <property type="term" value="C:ATP-binding cassette (ABC) transporter complex"/>
    <property type="evidence" value="ECO:0007669"/>
    <property type="project" value="InterPro"/>
</dbReference>
<dbReference type="GO" id="GO:0055085">
    <property type="term" value="P:transmembrane transport"/>
    <property type="evidence" value="ECO:0007669"/>
    <property type="project" value="InterPro"/>
</dbReference>
<organism evidence="10 11">
    <name type="scientific">Thioploca ingrica</name>
    <dbReference type="NCBI Taxonomy" id="40754"/>
    <lineage>
        <taxon>Bacteria</taxon>
        <taxon>Pseudomonadati</taxon>
        <taxon>Pseudomonadota</taxon>
        <taxon>Gammaproteobacteria</taxon>
        <taxon>Thiotrichales</taxon>
        <taxon>Thiotrichaceae</taxon>
        <taxon>Thioploca</taxon>
    </lineage>
</organism>
<keyword evidence="11" id="KW-1185">Reference proteome</keyword>
<feature type="transmembrane region" description="Helical" evidence="9">
    <location>
        <begin position="64"/>
        <end position="83"/>
    </location>
</feature>
<evidence type="ECO:0000256" key="8">
    <source>
        <dbReference type="ARBA" id="ARBA00026081"/>
    </source>
</evidence>
<feature type="transmembrane region" description="Helical" evidence="9">
    <location>
        <begin position="95"/>
        <end position="117"/>
    </location>
</feature>
<comment type="subcellular location">
    <subcellularLocation>
        <location evidence="2">Cell membrane</location>
        <topology evidence="2">Multi-pass membrane protein</topology>
    </subcellularLocation>
</comment>
<evidence type="ECO:0000313" key="10">
    <source>
        <dbReference type="EMBL" id="BAP55064.1"/>
    </source>
</evidence>
<dbReference type="Proteomes" id="UP000031623">
    <property type="component" value="Chromosome"/>
</dbReference>
<feature type="transmembrane region" description="Helical" evidence="9">
    <location>
        <begin position="330"/>
        <end position="353"/>
    </location>
</feature>
<dbReference type="HOGENOM" id="CLU_028799_1_1_6"/>
<dbReference type="PANTHER" id="PTHR33529:SF2">
    <property type="entry name" value="LIPOPOLYSACCHARIDE EXPORT SYSTEM PERMEASE PROTEIN LPTG"/>
    <property type="match status" value="1"/>
</dbReference>
<dbReference type="STRING" id="40754.THII_0767"/>
<dbReference type="EMBL" id="AP014633">
    <property type="protein sequence ID" value="BAP55064.1"/>
    <property type="molecule type" value="Genomic_DNA"/>
</dbReference>
<dbReference type="InterPro" id="IPR030923">
    <property type="entry name" value="LptG"/>
</dbReference>
<dbReference type="KEGG" id="tig:THII_0767"/>
<comment type="subunit">
    <text evidence="8">Component of the lipopolysaccharide transport and assembly complex. The LptBFG transporter is composed of two ATP-binding proteins (LptB) and two transmembrane proteins (LptF and LptG).</text>
</comment>
<feature type="transmembrane region" description="Helical" evidence="9">
    <location>
        <begin position="277"/>
        <end position="295"/>
    </location>
</feature>
<keyword evidence="4" id="KW-1003">Cell membrane</keyword>
<comment type="function">
    <text evidence="1">Part of the ABC transporter complex LptBFG involved in the translocation of lipopolysaccharide (LPS) from the inner membrane to the outer membrane.</text>
</comment>
<evidence type="ECO:0000256" key="7">
    <source>
        <dbReference type="ARBA" id="ARBA00023136"/>
    </source>
</evidence>
<dbReference type="AlphaFoldDB" id="A0A090ADW5"/>
<dbReference type="PANTHER" id="PTHR33529">
    <property type="entry name" value="SLR0882 PROTEIN-RELATED"/>
    <property type="match status" value="1"/>
</dbReference>
<feature type="transmembrane region" description="Helical" evidence="9">
    <location>
        <begin position="307"/>
        <end position="324"/>
    </location>
</feature>
<dbReference type="InterPro" id="IPR005495">
    <property type="entry name" value="LptG/LptF_permease"/>
</dbReference>
<dbReference type="OrthoDB" id="9776227at2"/>